<evidence type="ECO:0000313" key="3">
    <source>
        <dbReference type="EMBL" id="MBF9236923.1"/>
    </source>
</evidence>
<feature type="signal peptide" evidence="2">
    <location>
        <begin position="1"/>
        <end position="22"/>
    </location>
</feature>
<evidence type="ECO:0008006" key="5">
    <source>
        <dbReference type="Google" id="ProtNLM"/>
    </source>
</evidence>
<feature type="region of interest" description="Disordered" evidence="1">
    <location>
        <begin position="26"/>
        <end position="58"/>
    </location>
</feature>
<name>A0ABS0IF00_9BACT</name>
<reference evidence="3 4" key="1">
    <citation type="submission" date="2020-11" db="EMBL/GenBank/DDBJ databases">
        <authorList>
            <person name="Kim M.K."/>
        </authorList>
    </citation>
    <scope>NUCLEOTIDE SEQUENCE [LARGE SCALE GENOMIC DNA]</scope>
    <source>
        <strain evidence="3 4">BT683</strain>
    </source>
</reference>
<keyword evidence="4" id="KW-1185">Reference proteome</keyword>
<keyword evidence="2" id="KW-0732">Signal</keyword>
<feature type="compositionally biased region" description="Low complexity" evidence="1">
    <location>
        <begin position="28"/>
        <end position="40"/>
    </location>
</feature>
<protein>
    <recommendedName>
        <fullName evidence="5">Lipoprotein</fullName>
    </recommendedName>
</protein>
<gene>
    <name evidence="3" type="ORF">I2I05_05900</name>
</gene>
<comment type="caution">
    <text evidence="3">The sequence shown here is derived from an EMBL/GenBank/DDBJ whole genome shotgun (WGS) entry which is preliminary data.</text>
</comment>
<sequence>MKPSYLLLGGAALLLAACNQTAPVAEQPTTAPASTTTTNVPAPPPNLDSAAAPADKVATAPAPVAPALREAETLKATFRFKPAPNADDPSHPKTNARLLLQGAKPLEIDLGNFAGKPDVVDANKAKQAGFPSGMLMGFRSYHAASGTSSDLAVLNVDGRRLRIVQRRVEETAAEPGTFETSREIPLPANTAVVAAPLK</sequence>
<dbReference type="Proteomes" id="UP000597617">
    <property type="component" value="Unassembled WGS sequence"/>
</dbReference>
<proteinExistence type="predicted"/>
<accession>A0ABS0IF00</accession>
<feature type="chain" id="PRO_5046698306" description="Lipoprotein" evidence="2">
    <location>
        <begin position="23"/>
        <end position="198"/>
    </location>
</feature>
<organism evidence="3 4">
    <name type="scientific">Hymenobacter jeongseonensis</name>
    <dbReference type="NCBI Taxonomy" id="2791027"/>
    <lineage>
        <taxon>Bacteria</taxon>
        <taxon>Pseudomonadati</taxon>
        <taxon>Bacteroidota</taxon>
        <taxon>Cytophagia</taxon>
        <taxon>Cytophagales</taxon>
        <taxon>Hymenobacteraceae</taxon>
        <taxon>Hymenobacter</taxon>
    </lineage>
</organism>
<dbReference type="PROSITE" id="PS51257">
    <property type="entry name" value="PROKAR_LIPOPROTEIN"/>
    <property type="match status" value="1"/>
</dbReference>
<evidence type="ECO:0000313" key="4">
    <source>
        <dbReference type="Proteomes" id="UP000597617"/>
    </source>
</evidence>
<evidence type="ECO:0000256" key="2">
    <source>
        <dbReference type="SAM" id="SignalP"/>
    </source>
</evidence>
<dbReference type="EMBL" id="JADQDQ010000002">
    <property type="protein sequence ID" value="MBF9236923.1"/>
    <property type="molecule type" value="Genomic_DNA"/>
</dbReference>
<evidence type="ECO:0000256" key="1">
    <source>
        <dbReference type="SAM" id="MobiDB-lite"/>
    </source>
</evidence>
<dbReference type="RefSeq" id="WP_196281518.1">
    <property type="nucleotide sequence ID" value="NZ_JADQDQ010000002.1"/>
</dbReference>